<dbReference type="Proteomes" id="UP000026913">
    <property type="component" value="Chromosome"/>
</dbReference>
<dbReference type="OrthoDB" id="6937504at2"/>
<reference evidence="1 2" key="1">
    <citation type="journal article" date="2012" name="J. Bacteriol.">
        <title>Genome sequence of cold-adapted Pseudomonas mandelii strain JR-1.</title>
        <authorList>
            <person name="Jang S.H."/>
            <person name="Kim J."/>
            <person name="Kim J."/>
            <person name="Hong S."/>
            <person name="Lee C."/>
        </authorList>
    </citation>
    <scope>NUCLEOTIDE SEQUENCE [LARGE SCALE GENOMIC DNA]</scope>
    <source>
        <strain evidence="1 2">JR-1</strain>
    </source>
</reference>
<dbReference type="Pfam" id="PF10109">
    <property type="entry name" value="Phage_TAC_7"/>
    <property type="match status" value="1"/>
</dbReference>
<protein>
    <submittedName>
        <fullName evidence="1">Sigma-factor domain-containing protein</fullName>
    </submittedName>
</protein>
<name>A0A024E9U8_9PSED</name>
<accession>A0A024E9U8</accession>
<dbReference type="KEGG" id="pman:OU5_2256"/>
<evidence type="ECO:0000313" key="2">
    <source>
        <dbReference type="Proteomes" id="UP000026913"/>
    </source>
</evidence>
<dbReference type="RefSeq" id="WP_010462752.1">
    <property type="nucleotide sequence ID" value="NZ_CP005960.1"/>
</dbReference>
<dbReference type="AlphaFoldDB" id="A0A024E9U8"/>
<sequence length="98" mass="10469">MSDAVKLQVAIEAHGEPLTELNLRRPTVQEVRAIKALPYKIDKSEEVSLDMDVAAKYIAICAGIPPSSVNQLDLADLNALSWAVASFFMSAASAPSPT</sequence>
<dbReference type="HOGENOM" id="CLU_175165_0_0_6"/>
<proteinExistence type="predicted"/>
<dbReference type="EMBL" id="CP005960">
    <property type="protein sequence ID" value="AHZ69335.1"/>
    <property type="molecule type" value="Genomic_DNA"/>
</dbReference>
<dbReference type="InterPro" id="IPR019289">
    <property type="entry name" value="Phage_tail_E/E"/>
</dbReference>
<gene>
    <name evidence="1" type="ORF">OU5_2256</name>
</gene>
<evidence type="ECO:0000313" key="1">
    <source>
        <dbReference type="EMBL" id="AHZ69335.1"/>
    </source>
</evidence>
<organism evidence="1 2">
    <name type="scientific">Pseudomonas mandelii JR-1</name>
    <dbReference type="NCBI Taxonomy" id="1147786"/>
    <lineage>
        <taxon>Bacteria</taxon>
        <taxon>Pseudomonadati</taxon>
        <taxon>Pseudomonadota</taxon>
        <taxon>Gammaproteobacteria</taxon>
        <taxon>Pseudomonadales</taxon>
        <taxon>Pseudomonadaceae</taxon>
        <taxon>Pseudomonas</taxon>
    </lineage>
</organism>